<gene>
    <name evidence="1" type="ORF">SBF1_3270004</name>
</gene>
<reference evidence="2" key="1">
    <citation type="submission" date="2018-02" db="EMBL/GenBank/DDBJ databases">
        <authorList>
            <person name="Hausmann B."/>
        </authorList>
    </citation>
    <scope>NUCLEOTIDE SEQUENCE [LARGE SCALE GENOMIC DNA]</scope>
    <source>
        <strain evidence="2">Peat soil MAG SbF1</strain>
    </source>
</reference>
<sequence length="50" mass="5865">MSSEVELFQLIPRINSNLLYKYLELISKVQGSIIDNIYGPSFYLIYDFIC</sequence>
<protein>
    <submittedName>
        <fullName evidence="1">Uncharacterized protein</fullName>
    </submittedName>
</protein>
<evidence type="ECO:0000313" key="2">
    <source>
        <dbReference type="Proteomes" id="UP000238916"/>
    </source>
</evidence>
<organism evidence="1 2">
    <name type="scientific">Candidatus Desulfosporosinus infrequens</name>
    <dbReference type="NCBI Taxonomy" id="2043169"/>
    <lineage>
        <taxon>Bacteria</taxon>
        <taxon>Bacillati</taxon>
        <taxon>Bacillota</taxon>
        <taxon>Clostridia</taxon>
        <taxon>Eubacteriales</taxon>
        <taxon>Desulfitobacteriaceae</taxon>
        <taxon>Desulfosporosinus</taxon>
    </lineage>
</organism>
<proteinExistence type="predicted"/>
<dbReference type="EMBL" id="OMOF01000254">
    <property type="protein sequence ID" value="SPF45378.1"/>
    <property type="molecule type" value="Genomic_DNA"/>
</dbReference>
<dbReference type="AlphaFoldDB" id="A0A2U3L0I3"/>
<accession>A0A2U3L0I3</accession>
<name>A0A2U3L0I3_9FIRM</name>
<evidence type="ECO:0000313" key="1">
    <source>
        <dbReference type="EMBL" id="SPF45378.1"/>
    </source>
</evidence>
<dbReference type="Proteomes" id="UP000238916">
    <property type="component" value="Unassembled WGS sequence"/>
</dbReference>